<proteinExistence type="predicted"/>
<dbReference type="Pfam" id="PF12697">
    <property type="entry name" value="Abhydrolase_6"/>
    <property type="match status" value="1"/>
</dbReference>
<dbReference type="PANTHER" id="PTHR43798">
    <property type="entry name" value="MONOACYLGLYCEROL LIPASE"/>
    <property type="match status" value="1"/>
</dbReference>
<evidence type="ECO:0000313" key="3">
    <source>
        <dbReference type="EMBL" id="VEN72757.1"/>
    </source>
</evidence>
<dbReference type="PANTHER" id="PTHR43798:SF31">
    <property type="entry name" value="AB HYDROLASE SUPERFAMILY PROTEIN YCLE"/>
    <property type="match status" value="1"/>
</dbReference>
<gene>
    <name evidence="3" type="ORF">EPICR_10256</name>
</gene>
<reference evidence="3" key="1">
    <citation type="submission" date="2019-01" db="EMBL/GenBank/DDBJ databases">
        <authorList>
            <consortium name="Genoscope - CEA"/>
            <person name="William W."/>
        </authorList>
    </citation>
    <scope>NUCLEOTIDE SEQUENCE</scope>
    <source>
        <strain evidence="3">CR-1</strain>
    </source>
</reference>
<keyword evidence="1 3" id="KW-0378">Hydrolase</keyword>
<dbReference type="AlphaFoldDB" id="A0A484HE22"/>
<evidence type="ECO:0000259" key="2">
    <source>
        <dbReference type="Pfam" id="PF12697"/>
    </source>
</evidence>
<dbReference type="EMBL" id="CAACVI010000001">
    <property type="protein sequence ID" value="VEN72757.1"/>
    <property type="molecule type" value="Genomic_DNA"/>
</dbReference>
<protein>
    <submittedName>
        <fullName evidence="3">Alpha/beta hydrolase fold protein</fullName>
    </submittedName>
</protein>
<dbReference type="Gene3D" id="3.40.50.1820">
    <property type="entry name" value="alpha/beta hydrolase"/>
    <property type="match status" value="1"/>
</dbReference>
<dbReference type="InterPro" id="IPR050266">
    <property type="entry name" value="AB_hydrolase_sf"/>
</dbReference>
<dbReference type="SUPFAM" id="SSF53474">
    <property type="entry name" value="alpha/beta-Hydrolases"/>
    <property type="match status" value="1"/>
</dbReference>
<dbReference type="GO" id="GO:0016787">
    <property type="term" value="F:hydrolase activity"/>
    <property type="evidence" value="ECO:0007669"/>
    <property type="project" value="UniProtKB-KW"/>
</dbReference>
<organism evidence="3">
    <name type="scientific">uncultured Desulfobacteraceae bacterium</name>
    <dbReference type="NCBI Taxonomy" id="218296"/>
    <lineage>
        <taxon>Bacteria</taxon>
        <taxon>Pseudomonadati</taxon>
        <taxon>Thermodesulfobacteriota</taxon>
        <taxon>Desulfobacteria</taxon>
        <taxon>Desulfobacterales</taxon>
        <taxon>Desulfobacteraceae</taxon>
        <taxon>environmental samples</taxon>
    </lineage>
</organism>
<dbReference type="InterPro" id="IPR029058">
    <property type="entry name" value="AB_hydrolase_fold"/>
</dbReference>
<feature type="domain" description="AB hydrolase-1" evidence="2">
    <location>
        <begin position="25"/>
        <end position="248"/>
    </location>
</feature>
<dbReference type="InterPro" id="IPR000073">
    <property type="entry name" value="AB_hydrolase_1"/>
</dbReference>
<accession>A0A484HE22</accession>
<dbReference type="GO" id="GO:0016020">
    <property type="term" value="C:membrane"/>
    <property type="evidence" value="ECO:0007669"/>
    <property type="project" value="TreeGrafter"/>
</dbReference>
<evidence type="ECO:0000256" key="1">
    <source>
        <dbReference type="ARBA" id="ARBA00022801"/>
    </source>
</evidence>
<name>A0A484HE22_9BACT</name>
<sequence length="258" mass="27625">MEYEKTGGFFYRAAPQPFDPKKPTLILIHGAASNGSFWEEQAGGLKDTVNTAAPDLPGHGRDRGPAKDSVRGCADAVLAFIDAVRPPGPLSLCGISMGGAIVLELLTGARRELFASGVLINTGAKLGVDRAILDLIERDYSDYIAMLRLFAVSQNTEPEKTQTHIQEIAKCDPRVALGDFQACHAFDARDRLDRIKAPVLVLSAGDDTLTPPAYGEFLAQKIKDARLAHIPGAGHLSPIEKPGEVNAAIREFLRGAGQ</sequence>